<dbReference type="GO" id="GO:0003677">
    <property type="term" value="F:DNA binding"/>
    <property type="evidence" value="ECO:0007669"/>
    <property type="project" value="InterPro"/>
</dbReference>
<sequence length="441" mass="48233">MAHYFGALVRDLRDSYELRVGHRLTVDRLGARTGYSASMLGSIERGECLPESGTRVQSLDDALHAAGQLKILWPLVQRLGHRPIDELVEATNSALRSYRENGTRYLPQGEDMERRELFQMAALGLFAHSPLMDAGEAVRQLIERNLATTGAQADDWQAVCADHVYAVNHRPPAEARADLLIDIAAIRRALTDAPAERVADLQRTTAWMSALLANVLCRLGEHGGSRRWWQTARHAADASGDRDIQVWVRGSEAVFGLYGSRSTDAVLILARQAQQLAGERVTPGHIGAVCAEAQALAVMGRSQDAMDRLDRLDELAGRSVNCQEFGWTDASVWFTRSWVLSMVDTGEGARMARERTLAASSGIQNDASVRLHEAIRLSRDGGHNEALLLATGIVHGQAPAFRTHMVLHTARMVLDAIPIDKRPALPALGAYQLAISAPLPT</sequence>
<comment type="caution">
    <text evidence="1">The sequence shown here is derived from an EMBL/GenBank/DDBJ whole genome shotgun (WGS) entry which is preliminary data.</text>
</comment>
<proteinExistence type="predicted"/>
<protein>
    <recommendedName>
        <fullName evidence="3">XRE family transcriptional regulator</fullName>
    </recommendedName>
</protein>
<dbReference type="Proteomes" id="UP000655287">
    <property type="component" value="Unassembled WGS sequence"/>
</dbReference>
<organism evidence="1 2">
    <name type="scientific">Sphaerisporangium rufum</name>
    <dbReference type="NCBI Taxonomy" id="1381558"/>
    <lineage>
        <taxon>Bacteria</taxon>
        <taxon>Bacillati</taxon>
        <taxon>Actinomycetota</taxon>
        <taxon>Actinomycetes</taxon>
        <taxon>Streptosporangiales</taxon>
        <taxon>Streptosporangiaceae</taxon>
        <taxon>Sphaerisporangium</taxon>
    </lineage>
</organism>
<dbReference type="EMBL" id="BOOU01000010">
    <property type="protein sequence ID" value="GII75689.1"/>
    <property type="molecule type" value="Genomic_DNA"/>
</dbReference>
<accession>A0A919UXC5</accession>
<dbReference type="InterPro" id="IPR010982">
    <property type="entry name" value="Lambda_DNA-bd_dom_sf"/>
</dbReference>
<gene>
    <name evidence="1" type="ORF">Sru01_06710</name>
</gene>
<name>A0A919UXC5_9ACTN</name>
<evidence type="ECO:0000313" key="2">
    <source>
        <dbReference type="Proteomes" id="UP000655287"/>
    </source>
</evidence>
<keyword evidence="2" id="KW-1185">Reference proteome</keyword>
<evidence type="ECO:0000313" key="1">
    <source>
        <dbReference type="EMBL" id="GII75689.1"/>
    </source>
</evidence>
<dbReference type="Gene3D" id="1.10.260.40">
    <property type="entry name" value="lambda repressor-like DNA-binding domains"/>
    <property type="match status" value="1"/>
</dbReference>
<reference evidence="1" key="1">
    <citation type="submission" date="2021-01" db="EMBL/GenBank/DDBJ databases">
        <title>Whole genome shotgun sequence of Sphaerisporangium rufum NBRC 109079.</title>
        <authorList>
            <person name="Komaki H."/>
            <person name="Tamura T."/>
        </authorList>
    </citation>
    <scope>NUCLEOTIDE SEQUENCE</scope>
    <source>
        <strain evidence="1">NBRC 109079</strain>
    </source>
</reference>
<dbReference type="AlphaFoldDB" id="A0A919UXC5"/>
<dbReference type="RefSeq" id="WP_203982344.1">
    <property type="nucleotide sequence ID" value="NZ_BOOU01000010.1"/>
</dbReference>
<dbReference type="CDD" id="cd00093">
    <property type="entry name" value="HTH_XRE"/>
    <property type="match status" value="1"/>
</dbReference>
<evidence type="ECO:0008006" key="3">
    <source>
        <dbReference type="Google" id="ProtNLM"/>
    </source>
</evidence>
<dbReference type="InterPro" id="IPR001387">
    <property type="entry name" value="Cro/C1-type_HTH"/>
</dbReference>